<dbReference type="InterPro" id="IPR036034">
    <property type="entry name" value="PDZ_sf"/>
</dbReference>
<dbReference type="Pfam" id="PF13180">
    <property type="entry name" value="PDZ_2"/>
    <property type="match status" value="2"/>
</dbReference>
<dbReference type="Gene3D" id="2.30.42.10">
    <property type="match status" value="2"/>
</dbReference>
<dbReference type="InterPro" id="IPR001940">
    <property type="entry name" value="Peptidase_S1C"/>
</dbReference>
<dbReference type="SMART" id="SM00228">
    <property type="entry name" value="PDZ"/>
    <property type="match status" value="2"/>
</dbReference>
<dbReference type="GO" id="GO:0006508">
    <property type="term" value="P:proteolysis"/>
    <property type="evidence" value="ECO:0007669"/>
    <property type="project" value="UniProtKB-KW"/>
</dbReference>
<dbReference type="Proteomes" id="UP000320184">
    <property type="component" value="Unassembled WGS sequence"/>
</dbReference>
<dbReference type="Pfam" id="PF13365">
    <property type="entry name" value="Trypsin_2"/>
    <property type="match status" value="1"/>
</dbReference>
<dbReference type="GO" id="GO:0004252">
    <property type="term" value="F:serine-type endopeptidase activity"/>
    <property type="evidence" value="ECO:0007669"/>
    <property type="project" value="InterPro"/>
</dbReference>
<feature type="domain" description="PDZ" evidence="5">
    <location>
        <begin position="265"/>
        <end position="341"/>
    </location>
</feature>
<protein>
    <submittedName>
        <fullName evidence="6">PDZ domain-containing protein</fullName>
    </submittedName>
</protein>
<name>A0A538SFV4_UNCEI</name>
<feature type="domain" description="PDZ" evidence="5">
    <location>
        <begin position="361"/>
        <end position="456"/>
    </location>
</feature>
<keyword evidence="4" id="KW-0732">Signal</keyword>
<evidence type="ECO:0000256" key="2">
    <source>
        <dbReference type="ARBA" id="ARBA00022670"/>
    </source>
</evidence>
<sequence>MSAWVLAILFSGAMARHAVAAPAPGSASFGDLSATFEAVAARVTPSVVQVRVSSIGPLGEGEGYLGLQRQGGSGVIVSPDGDIVTNAHVVAGARRIEVVLAVPAAGSGPGRSLVRPPGKLVPAHLVGVDVETDLAVLRIEERNLPHLEFGDSDGLKAGQIVLAVGSPLGLQNSITMGIVSATGRQLRPEDRMVYVQTDAAINPGNSGGALVDARGKLVGVNTSIFSQSGGNEGIGFAAPSNIVVAVYQQLKTLGFVHRGDIGVVAQTITPTLAGGLGLDRIWGVILSDVRPGGPAAGAGLQPGDVVLEMDGKPMENGRQFDVNLYRRPVGSRVNLHVSRHGAVRTVAVEVGERDDEVGRMAARVSREGNQVPRLGILGITVDEQLSPMLPWLRAAQGVAVAGLTLPPPAAEEGGLQPGDVILAANGRSVATLDELRALVSGLPAGSSLALHVNRRGRLIYVALEIE</sequence>
<feature type="signal peptide" evidence="4">
    <location>
        <begin position="1"/>
        <end position="20"/>
    </location>
</feature>
<accession>A0A538SFV4</accession>
<dbReference type="SUPFAM" id="SSF50494">
    <property type="entry name" value="Trypsin-like serine proteases"/>
    <property type="match status" value="1"/>
</dbReference>
<evidence type="ECO:0000256" key="4">
    <source>
        <dbReference type="SAM" id="SignalP"/>
    </source>
</evidence>
<evidence type="ECO:0000313" key="7">
    <source>
        <dbReference type="Proteomes" id="UP000320184"/>
    </source>
</evidence>
<evidence type="ECO:0000313" key="6">
    <source>
        <dbReference type="EMBL" id="TMQ50253.1"/>
    </source>
</evidence>
<evidence type="ECO:0000256" key="3">
    <source>
        <dbReference type="ARBA" id="ARBA00022801"/>
    </source>
</evidence>
<dbReference type="EMBL" id="VBOT01000103">
    <property type="protein sequence ID" value="TMQ50253.1"/>
    <property type="molecule type" value="Genomic_DNA"/>
</dbReference>
<dbReference type="AlphaFoldDB" id="A0A538SFV4"/>
<dbReference type="Gene3D" id="2.40.10.120">
    <property type="match status" value="1"/>
</dbReference>
<dbReference type="InterPro" id="IPR009003">
    <property type="entry name" value="Peptidase_S1_PA"/>
</dbReference>
<comment type="similarity">
    <text evidence="1">Belongs to the peptidase S1C family.</text>
</comment>
<dbReference type="PANTHER" id="PTHR22939">
    <property type="entry name" value="SERINE PROTEASE FAMILY S1C HTRA-RELATED"/>
    <property type="match status" value="1"/>
</dbReference>
<dbReference type="InterPro" id="IPR001478">
    <property type="entry name" value="PDZ"/>
</dbReference>
<feature type="chain" id="PRO_5021871949" evidence="4">
    <location>
        <begin position="21"/>
        <end position="466"/>
    </location>
</feature>
<organism evidence="6 7">
    <name type="scientific">Eiseniibacteriota bacterium</name>
    <dbReference type="NCBI Taxonomy" id="2212470"/>
    <lineage>
        <taxon>Bacteria</taxon>
        <taxon>Candidatus Eiseniibacteriota</taxon>
    </lineage>
</organism>
<evidence type="ECO:0000256" key="1">
    <source>
        <dbReference type="ARBA" id="ARBA00010541"/>
    </source>
</evidence>
<keyword evidence="3" id="KW-0378">Hydrolase</keyword>
<dbReference type="SUPFAM" id="SSF50156">
    <property type="entry name" value="PDZ domain-like"/>
    <property type="match status" value="2"/>
</dbReference>
<gene>
    <name evidence="6" type="ORF">E6K73_08220</name>
</gene>
<proteinExistence type="inferred from homology"/>
<dbReference type="PRINTS" id="PR00834">
    <property type="entry name" value="PROTEASES2C"/>
</dbReference>
<dbReference type="PROSITE" id="PS50106">
    <property type="entry name" value="PDZ"/>
    <property type="match status" value="2"/>
</dbReference>
<keyword evidence="2" id="KW-0645">Protease</keyword>
<evidence type="ECO:0000259" key="5">
    <source>
        <dbReference type="PROSITE" id="PS50106"/>
    </source>
</evidence>
<dbReference type="PANTHER" id="PTHR22939:SF129">
    <property type="entry name" value="SERINE PROTEASE HTRA2, MITOCHONDRIAL"/>
    <property type="match status" value="1"/>
</dbReference>
<reference evidence="6 7" key="1">
    <citation type="journal article" date="2019" name="Nat. Microbiol.">
        <title>Mediterranean grassland soil C-N compound turnover is dependent on rainfall and depth, and is mediated by genomically divergent microorganisms.</title>
        <authorList>
            <person name="Diamond S."/>
            <person name="Andeer P.F."/>
            <person name="Li Z."/>
            <person name="Crits-Christoph A."/>
            <person name="Burstein D."/>
            <person name="Anantharaman K."/>
            <person name="Lane K.R."/>
            <person name="Thomas B.C."/>
            <person name="Pan C."/>
            <person name="Northen T.R."/>
            <person name="Banfield J.F."/>
        </authorList>
    </citation>
    <scope>NUCLEOTIDE SEQUENCE [LARGE SCALE GENOMIC DNA]</scope>
    <source>
        <strain evidence="6">WS_3</strain>
    </source>
</reference>
<comment type="caution">
    <text evidence="6">The sequence shown here is derived from an EMBL/GenBank/DDBJ whole genome shotgun (WGS) entry which is preliminary data.</text>
</comment>